<keyword evidence="5" id="KW-1185">Reference proteome</keyword>
<dbReference type="GO" id="GO:0000166">
    <property type="term" value="F:nucleotide binding"/>
    <property type="evidence" value="ECO:0007669"/>
    <property type="project" value="InterPro"/>
</dbReference>
<dbReference type="EMBL" id="JAFBEB010000003">
    <property type="protein sequence ID" value="MBM7589677.1"/>
    <property type="molecule type" value="Genomic_DNA"/>
</dbReference>
<dbReference type="SUPFAM" id="SSF55347">
    <property type="entry name" value="Glyceraldehyde-3-phosphate dehydrogenase-like, C-terminal domain"/>
    <property type="match status" value="1"/>
</dbReference>
<dbReference type="Proteomes" id="UP000717624">
    <property type="component" value="Unassembled WGS sequence"/>
</dbReference>
<dbReference type="InterPro" id="IPR055170">
    <property type="entry name" value="GFO_IDH_MocA-like_dom"/>
</dbReference>
<dbReference type="InterPro" id="IPR050463">
    <property type="entry name" value="Gfo/Idh/MocA_oxidrdct_glycsds"/>
</dbReference>
<protein>
    <submittedName>
        <fullName evidence="4">Dehydrogenase</fullName>
    </submittedName>
</protein>
<dbReference type="PANTHER" id="PTHR43818">
    <property type="entry name" value="BCDNA.GH03377"/>
    <property type="match status" value="1"/>
</dbReference>
<evidence type="ECO:0000259" key="2">
    <source>
        <dbReference type="Pfam" id="PF01408"/>
    </source>
</evidence>
<dbReference type="PANTHER" id="PTHR43818:SF11">
    <property type="entry name" value="BCDNA.GH03377"/>
    <property type="match status" value="1"/>
</dbReference>
<evidence type="ECO:0000259" key="3">
    <source>
        <dbReference type="Pfam" id="PF22725"/>
    </source>
</evidence>
<dbReference type="RefSeq" id="WP_204517400.1">
    <property type="nucleotide sequence ID" value="NZ_BAABIN010000038.1"/>
</dbReference>
<feature type="domain" description="GFO/IDH/MocA-like oxidoreductase" evidence="3">
    <location>
        <begin position="133"/>
        <end position="258"/>
    </location>
</feature>
<dbReference type="InterPro" id="IPR036291">
    <property type="entry name" value="NAD(P)-bd_dom_sf"/>
</dbReference>
<proteinExistence type="predicted"/>
<dbReference type="Pfam" id="PF01408">
    <property type="entry name" value="GFO_IDH_MocA"/>
    <property type="match status" value="1"/>
</dbReference>
<gene>
    <name evidence="4" type="ORF">JOD01_001277</name>
</gene>
<evidence type="ECO:0000313" key="5">
    <source>
        <dbReference type="Proteomes" id="UP000717624"/>
    </source>
</evidence>
<name>A0A938Y155_9BACL</name>
<dbReference type="SUPFAM" id="SSF51735">
    <property type="entry name" value="NAD(P)-binding Rossmann-fold domains"/>
    <property type="match status" value="1"/>
</dbReference>
<keyword evidence="1" id="KW-0560">Oxidoreductase</keyword>
<dbReference type="GO" id="GO:0016491">
    <property type="term" value="F:oxidoreductase activity"/>
    <property type="evidence" value="ECO:0007669"/>
    <property type="project" value="UniProtKB-KW"/>
</dbReference>
<accession>A0A938Y155</accession>
<comment type="caution">
    <text evidence="4">The sequence shown here is derived from an EMBL/GenBank/DDBJ whole genome shotgun (WGS) entry which is preliminary data.</text>
</comment>
<sequence length="329" mass="36873">MSEKIRVGVIGCGKIAQWRHIPEYQENPLAELVAVSDIDLARAQSIAAAWQIPRAYADYRQILDSPDIDAVSICTPNATHAEIGLLALQAGKHVLLEKPMAIRLEDCLALAEEAERQQTILLVGHNQRFIPVYRRAKELLEEGSLGKICQFTSHFHHGGPEGWSIDGEQTWFTDKTKAGFGVIADLGVHKLDLIRWLLADEFSQLTAFAETFQRKRVVEDSAVMLGKTAGGIVGTFSFSWNNPLQDHRMVLFGEHGNLTTGETMFGIKVEYHDGRVLEEEQYPLRRQDGHFSSGVIEHFIACIKNGDRPLIDGCEAVRTMRTIFRALPW</sequence>
<evidence type="ECO:0000256" key="1">
    <source>
        <dbReference type="ARBA" id="ARBA00023002"/>
    </source>
</evidence>
<reference evidence="4" key="1">
    <citation type="submission" date="2021-01" db="EMBL/GenBank/DDBJ databases">
        <title>Genomic Encyclopedia of Type Strains, Phase IV (KMG-IV): sequencing the most valuable type-strain genomes for metagenomic binning, comparative biology and taxonomic classification.</title>
        <authorList>
            <person name="Goeker M."/>
        </authorList>
    </citation>
    <scope>NUCLEOTIDE SEQUENCE</scope>
    <source>
        <strain evidence="4">DSM 25523</strain>
    </source>
</reference>
<feature type="domain" description="Gfo/Idh/MocA-like oxidoreductase N-terminal" evidence="2">
    <location>
        <begin position="5"/>
        <end position="125"/>
    </location>
</feature>
<dbReference type="Pfam" id="PF22725">
    <property type="entry name" value="GFO_IDH_MocA_C3"/>
    <property type="match status" value="1"/>
</dbReference>
<dbReference type="AlphaFoldDB" id="A0A938Y155"/>
<organism evidence="4 5">
    <name type="scientific">Brevibacillus fulvus</name>
    <dbReference type="NCBI Taxonomy" id="1125967"/>
    <lineage>
        <taxon>Bacteria</taxon>
        <taxon>Bacillati</taxon>
        <taxon>Bacillota</taxon>
        <taxon>Bacilli</taxon>
        <taxon>Bacillales</taxon>
        <taxon>Paenibacillaceae</taxon>
        <taxon>Brevibacillus</taxon>
    </lineage>
</organism>
<evidence type="ECO:0000313" key="4">
    <source>
        <dbReference type="EMBL" id="MBM7589677.1"/>
    </source>
</evidence>
<dbReference type="Gene3D" id="3.30.360.10">
    <property type="entry name" value="Dihydrodipicolinate Reductase, domain 2"/>
    <property type="match status" value="1"/>
</dbReference>
<dbReference type="InterPro" id="IPR000683">
    <property type="entry name" value="Gfo/Idh/MocA-like_OxRdtase_N"/>
</dbReference>
<dbReference type="Gene3D" id="3.40.50.720">
    <property type="entry name" value="NAD(P)-binding Rossmann-like Domain"/>
    <property type="match status" value="1"/>
</dbReference>